<keyword evidence="10" id="KW-1185">Reference proteome</keyword>
<dbReference type="Proteomes" id="UP000295252">
    <property type="component" value="Chromosome XI"/>
</dbReference>
<feature type="transmembrane region" description="Helical" evidence="8">
    <location>
        <begin position="65"/>
        <end position="88"/>
    </location>
</feature>
<dbReference type="AlphaFoldDB" id="A0A068VAK5"/>
<reference evidence="10" key="1">
    <citation type="journal article" date="2014" name="Science">
        <title>The coffee genome provides insight into the convergent evolution of caffeine biosynthesis.</title>
        <authorList>
            <person name="Denoeud F."/>
            <person name="Carretero-Paulet L."/>
            <person name="Dereeper A."/>
            <person name="Droc G."/>
            <person name="Guyot R."/>
            <person name="Pietrella M."/>
            <person name="Zheng C."/>
            <person name="Alberti A."/>
            <person name="Anthony F."/>
            <person name="Aprea G."/>
            <person name="Aury J.M."/>
            <person name="Bento P."/>
            <person name="Bernard M."/>
            <person name="Bocs S."/>
            <person name="Campa C."/>
            <person name="Cenci A."/>
            <person name="Combes M.C."/>
            <person name="Crouzillat D."/>
            <person name="Da Silva C."/>
            <person name="Daddiego L."/>
            <person name="De Bellis F."/>
            <person name="Dussert S."/>
            <person name="Garsmeur O."/>
            <person name="Gayraud T."/>
            <person name="Guignon V."/>
            <person name="Jahn K."/>
            <person name="Jamilloux V."/>
            <person name="Joet T."/>
            <person name="Labadie K."/>
            <person name="Lan T."/>
            <person name="Leclercq J."/>
            <person name="Lepelley M."/>
            <person name="Leroy T."/>
            <person name="Li L.T."/>
            <person name="Librado P."/>
            <person name="Lopez L."/>
            <person name="Munoz A."/>
            <person name="Noel B."/>
            <person name="Pallavicini A."/>
            <person name="Perrotta G."/>
            <person name="Poncet V."/>
            <person name="Pot D."/>
            <person name="Priyono X."/>
            <person name="Rigoreau M."/>
            <person name="Rouard M."/>
            <person name="Rozas J."/>
            <person name="Tranchant-Dubreuil C."/>
            <person name="VanBuren R."/>
            <person name="Zhang Q."/>
            <person name="Andrade A.C."/>
            <person name="Argout X."/>
            <person name="Bertrand B."/>
            <person name="de Kochko A."/>
            <person name="Graziosi G."/>
            <person name="Henry R.J."/>
            <person name="Jayarama X."/>
            <person name="Ming R."/>
            <person name="Nagai C."/>
            <person name="Rounsley S."/>
            <person name="Sankoff D."/>
            <person name="Giuliano G."/>
            <person name="Albert V.A."/>
            <person name="Wincker P."/>
            <person name="Lashermes P."/>
        </authorList>
    </citation>
    <scope>NUCLEOTIDE SEQUENCE [LARGE SCALE GENOMIC DNA]</scope>
    <source>
        <strain evidence="10">cv. DH200-94</strain>
    </source>
</reference>
<dbReference type="Gramene" id="CDP17609">
    <property type="protein sequence ID" value="CDP17609"/>
    <property type="gene ID" value="GSCOC_T00005117001"/>
</dbReference>
<keyword evidence="3 8" id="KW-0812">Transmembrane</keyword>
<dbReference type="EMBL" id="HG739253">
    <property type="protein sequence ID" value="CDP17609.1"/>
    <property type="molecule type" value="Genomic_DNA"/>
</dbReference>
<dbReference type="PANTHER" id="PTHR31942:SF72">
    <property type="entry name" value="MLO-LIKE PROTEIN"/>
    <property type="match status" value="1"/>
</dbReference>
<evidence type="ECO:0000256" key="3">
    <source>
        <dbReference type="ARBA" id="ARBA00022692"/>
    </source>
</evidence>
<keyword evidence="6 8" id="KW-0472">Membrane</keyword>
<dbReference type="PANTHER" id="PTHR31942">
    <property type="entry name" value="MLO-LIKE PROTEIN 1"/>
    <property type="match status" value="1"/>
</dbReference>
<evidence type="ECO:0000313" key="10">
    <source>
        <dbReference type="Proteomes" id="UP000295252"/>
    </source>
</evidence>
<dbReference type="STRING" id="49390.A0A068VAK5"/>
<sequence>MSPPLGPYSGTSTLALVARASAFTFGVVYGNLKLKYLKSLDTLFFIPSISRFGNEETTLEHTSTWAVVVVCFILIAVSILIEHGLHLLAKYLQRKRKKYVLHVLSKIKSDLLLLGFISLMLTGGERPLAKICFCLYFLVRLQIMQSNGWCGKVEIEWGNHAVSNKVQEAV</sequence>
<evidence type="ECO:0000313" key="9">
    <source>
        <dbReference type="EMBL" id="CDP17609.1"/>
    </source>
</evidence>
<dbReference type="InterPro" id="IPR004326">
    <property type="entry name" value="Mlo"/>
</dbReference>
<keyword evidence="5 8" id="KW-1133">Transmembrane helix</keyword>
<dbReference type="FunCoup" id="A0A068VAK5">
    <property type="interactions" value="739"/>
</dbReference>
<protein>
    <submittedName>
        <fullName evidence="9">Uncharacterized protein</fullName>
    </submittedName>
</protein>
<accession>A0A068VAK5</accession>
<evidence type="ECO:0000256" key="1">
    <source>
        <dbReference type="ARBA" id="ARBA00004141"/>
    </source>
</evidence>
<comment type="subcellular location">
    <subcellularLocation>
        <location evidence="1">Membrane</location>
        <topology evidence="1">Multi-pass membrane protein</topology>
    </subcellularLocation>
</comment>
<evidence type="ECO:0000256" key="8">
    <source>
        <dbReference type="SAM" id="Phobius"/>
    </source>
</evidence>
<organism evidence="9 10">
    <name type="scientific">Coffea canephora</name>
    <name type="common">Robusta coffee</name>
    <dbReference type="NCBI Taxonomy" id="49390"/>
    <lineage>
        <taxon>Eukaryota</taxon>
        <taxon>Viridiplantae</taxon>
        <taxon>Streptophyta</taxon>
        <taxon>Embryophyta</taxon>
        <taxon>Tracheophyta</taxon>
        <taxon>Spermatophyta</taxon>
        <taxon>Magnoliopsida</taxon>
        <taxon>eudicotyledons</taxon>
        <taxon>Gunneridae</taxon>
        <taxon>Pentapetalae</taxon>
        <taxon>asterids</taxon>
        <taxon>lamiids</taxon>
        <taxon>Gentianales</taxon>
        <taxon>Rubiaceae</taxon>
        <taxon>Ixoroideae</taxon>
        <taxon>Gardenieae complex</taxon>
        <taxon>Bertiereae - Coffeeae clade</taxon>
        <taxon>Coffeeae</taxon>
        <taxon>Coffea</taxon>
    </lineage>
</organism>
<evidence type="ECO:0000256" key="5">
    <source>
        <dbReference type="ARBA" id="ARBA00022989"/>
    </source>
</evidence>
<dbReference type="PhylomeDB" id="A0A068VAK5"/>
<evidence type="ECO:0000256" key="7">
    <source>
        <dbReference type="ARBA" id="ARBA00023265"/>
    </source>
</evidence>
<keyword evidence="7" id="KW-0568">Pathogenesis-related protein</keyword>
<dbReference type="OrthoDB" id="850010at2759"/>
<dbReference type="GO" id="GO:0016020">
    <property type="term" value="C:membrane"/>
    <property type="evidence" value="ECO:0007669"/>
    <property type="project" value="UniProtKB-SubCell"/>
</dbReference>
<evidence type="ECO:0000256" key="6">
    <source>
        <dbReference type="ARBA" id="ARBA00023136"/>
    </source>
</evidence>
<proteinExistence type="inferred from homology"/>
<dbReference type="GO" id="GO:0006952">
    <property type="term" value="P:defense response"/>
    <property type="evidence" value="ECO:0007669"/>
    <property type="project" value="UniProtKB-KW"/>
</dbReference>
<gene>
    <name evidence="9" type="ORF">GSCOC_T00005117001</name>
</gene>
<evidence type="ECO:0000256" key="4">
    <source>
        <dbReference type="ARBA" id="ARBA00022821"/>
    </source>
</evidence>
<keyword evidence="4" id="KW-0611">Plant defense</keyword>
<dbReference type="Pfam" id="PF03094">
    <property type="entry name" value="Mlo"/>
    <property type="match status" value="1"/>
</dbReference>
<evidence type="ECO:0000256" key="2">
    <source>
        <dbReference type="ARBA" id="ARBA00006574"/>
    </source>
</evidence>
<name>A0A068VAK5_COFCA</name>
<dbReference type="InParanoid" id="A0A068VAK5"/>
<comment type="similarity">
    <text evidence="2">Belongs to the MLO family.</text>
</comment>